<keyword evidence="10" id="KW-1185">Reference proteome</keyword>
<keyword evidence="6 8" id="KW-0139">CF(1)</keyword>
<dbReference type="PROSITE" id="PS00389">
    <property type="entry name" value="ATPASE_DELTA"/>
    <property type="match status" value="1"/>
</dbReference>
<dbReference type="InterPro" id="IPR020781">
    <property type="entry name" value="ATPase_OSCP/d_CS"/>
</dbReference>
<proteinExistence type="inferred from homology"/>
<dbReference type="EMBL" id="MJMG01000011">
    <property type="protein sequence ID" value="OEY86404.1"/>
    <property type="molecule type" value="Genomic_DNA"/>
</dbReference>
<comment type="caution">
    <text evidence="9">The sequence shown here is derived from an EMBL/GenBank/DDBJ whole genome shotgun (WGS) entry which is preliminary data.</text>
</comment>
<dbReference type="GO" id="GO:0046933">
    <property type="term" value="F:proton-transporting ATP synthase activity, rotational mechanism"/>
    <property type="evidence" value="ECO:0007669"/>
    <property type="project" value="UniProtKB-UniRule"/>
</dbReference>
<dbReference type="InterPro" id="IPR026015">
    <property type="entry name" value="ATP_synth_OSCP/delta_N_sf"/>
</dbReference>
<sequence length="181" mass="21142">MKKIIHCYAQTLFLISGNQLDLIRKEVESLLIFFKNYPDILMFLSNPVIPSKCKKEVLLCMKQCFNECFIKFIIVVCINRRFNLIFPILEEFLSFVRKSKNELEITIKSASLLKEPEIKIITESLSFLGKIIRVNNIIDPSIVGGFVIRYNFNLIDFSLESYLKKLVDLSKLEILKHRGFI</sequence>
<keyword evidence="5 8" id="KW-0472">Membrane</keyword>
<evidence type="ECO:0000256" key="2">
    <source>
        <dbReference type="ARBA" id="ARBA00022448"/>
    </source>
</evidence>
<dbReference type="NCBIfam" id="TIGR01145">
    <property type="entry name" value="ATP_synt_delta"/>
    <property type="match status" value="1"/>
</dbReference>
<dbReference type="HAMAP" id="MF_01416">
    <property type="entry name" value="ATP_synth_delta_bact"/>
    <property type="match status" value="1"/>
</dbReference>
<evidence type="ECO:0000256" key="8">
    <source>
        <dbReference type="HAMAP-Rule" id="MF_01416"/>
    </source>
</evidence>
<dbReference type="PANTHER" id="PTHR11910">
    <property type="entry name" value="ATP SYNTHASE DELTA CHAIN"/>
    <property type="match status" value="1"/>
</dbReference>
<evidence type="ECO:0000256" key="1">
    <source>
        <dbReference type="ARBA" id="ARBA00004370"/>
    </source>
</evidence>
<gene>
    <name evidence="8" type="primary">atpH</name>
    <name evidence="9" type="ORF">BIY23_04230</name>
</gene>
<evidence type="ECO:0000256" key="5">
    <source>
        <dbReference type="ARBA" id="ARBA00023136"/>
    </source>
</evidence>
<name>A0A1E7QJK6_WOLPI</name>
<dbReference type="InterPro" id="IPR000711">
    <property type="entry name" value="ATPase_OSCP/dsu"/>
</dbReference>
<evidence type="ECO:0000313" key="9">
    <source>
        <dbReference type="EMBL" id="OEY86404.1"/>
    </source>
</evidence>
<reference evidence="9 10" key="1">
    <citation type="submission" date="2016-09" db="EMBL/GenBank/DDBJ databases">
        <title>Genomic evidence for plant-parasitic nematodes as the earliest Wolbachia hosts.</title>
        <authorList>
            <person name="Brown A.M."/>
            <person name="Wasala S.K."/>
            <person name="Howe D.K."/>
            <person name="Peetz A.B."/>
            <person name="Zasada I.A."/>
            <person name="Denver D.R."/>
        </authorList>
    </citation>
    <scope>NUCLEOTIDE SEQUENCE [LARGE SCALE GENOMIC DNA]</scope>
    <source>
        <strain evidence="10">wPpe</strain>
    </source>
</reference>
<dbReference type="Gene3D" id="1.10.520.20">
    <property type="entry name" value="N-terminal domain of the delta subunit of the F1F0-ATP synthase"/>
    <property type="match status" value="1"/>
</dbReference>
<dbReference type="PRINTS" id="PR00125">
    <property type="entry name" value="ATPASEDELTA"/>
</dbReference>
<dbReference type="SUPFAM" id="SSF47928">
    <property type="entry name" value="N-terminal domain of the delta subunit of the F1F0-ATP synthase"/>
    <property type="match status" value="1"/>
</dbReference>
<evidence type="ECO:0000256" key="3">
    <source>
        <dbReference type="ARBA" id="ARBA00022781"/>
    </source>
</evidence>
<dbReference type="GO" id="GO:0045259">
    <property type="term" value="C:proton-transporting ATP synthase complex"/>
    <property type="evidence" value="ECO:0007669"/>
    <property type="project" value="UniProtKB-KW"/>
</dbReference>
<dbReference type="Proteomes" id="UP000175679">
    <property type="component" value="Unassembled WGS sequence"/>
</dbReference>
<keyword evidence="3 8" id="KW-0375">Hydrogen ion transport</keyword>
<comment type="subcellular location">
    <subcellularLocation>
        <location evidence="8">Cell membrane</location>
        <topology evidence="8">Peripheral membrane protein</topology>
    </subcellularLocation>
    <subcellularLocation>
        <location evidence="1">Membrane</location>
    </subcellularLocation>
</comment>
<dbReference type="GO" id="GO:0005886">
    <property type="term" value="C:plasma membrane"/>
    <property type="evidence" value="ECO:0007669"/>
    <property type="project" value="UniProtKB-SubCell"/>
</dbReference>
<dbReference type="AlphaFoldDB" id="A0A1E7QJK6"/>
<comment type="similarity">
    <text evidence="8">Belongs to the ATPase delta chain family.</text>
</comment>
<dbReference type="OrthoDB" id="9796185at2"/>
<evidence type="ECO:0000256" key="6">
    <source>
        <dbReference type="ARBA" id="ARBA00023196"/>
    </source>
</evidence>
<keyword evidence="8" id="KW-1003">Cell membrane</keyword>
<evidence type="ECO:0000313" key="10">
    <source>
        <dbReference type="Proteomes" id="UP000175679"/>
    </source>
</evidence>
<comment type="function">
    <text evidence="8">F(1)F(0) ATP synthase produces ATP from ADP in the presence of a proton or sodium gradient. F-type ATPases consist of two structural domains, F(1) containing the extramembraneous catalytic core and F(0) containing the membrane proton channel, linked together by a central stalk and a peripheral stalk. During catalysis, ATP synthesis in the catalytic domain of F(1) is coupled via a rotary mechanism of the central stalk subunits to proton translocation.</text>
</comment>
<dbReference type="RefSeq" id="WP_070065341.1">
    <property type="nucleotide sequence ID" value="NZ_MJMG01000011.1"/>
</dbReference>
<organism evidence="9 10">
    <name type="scientific">Wolbachia pipientis</name>
    <dbReference type="NCBI Taxonomy" id="955"/>
    <lineage>
        <taxon>Bacteria</taxon>
        <taxon>Pseudomonadati</taxon>
        <taxon>Pseudomonadota</taxon>
        <taxon>Alphaproteobacteria</taxon>
        <taxon>Rickettsiales</taxon>
        <taxon>Anaplasmataceae</taxon>
        <taxon>Wolbachieae</taxon>
        <taxon>Wolbachia</taxon>
    </lineage>
</organism>
<dbReference type="Pfam" id="PF00213">
    <property type="entry name" value="OSCP"/>
    <property type="match status" value="1"/>
</dbReference>
<keyword evidence="4 8" id="KW-0406">Ion transport</keyword>
<protein>
    <recommendedName>
        <fullName evidence="8">ATP synthase subunit delta</fullName>
    </recommendedName>
    <alternativeName>
        <fullName evidence="8">ATP synthase F(1) sector subunit delta</fullName>
    </alternativeName>
    <alternativeName>
        <fullName evidence="8">F-type ATPase subunit delta</fullName>
        <shortName evidence="8">F-ATPase subunit delta</shortName>
    </alternativeName>
</protein>
<evidence type="ECO:0000256" key="4">
    <source>
        <dbReference type="ARBA" id="ARBA00023065"/>
    </source>
</evidence>
<evidence type="ECO:0000256" key="7">
    <source>
        <dbReference type="ARBA" id="ARBA00023310"/>
    </source>
</evidence>
<keyword evidence="2 8" id="KW-0813">Transport</keyword>
<keyword evidence="7 8" id="KW-0066">ATP synthesis</keyword>
<accession>A0A1E7QJK6</accession>
<comment type="function">
    <text evidence="8">This protein is part of the stalk that links CF(0) to CF(1). It either transmits conformational changes from CF(0) to CF(1) or is implicated in proton conduction.</text>
</comment>